<dbReference type="Proteomes" id="UP000615446">
    <property type="component" value="Unassembled WGS sequence"/>
</dbReference>
<gene>
    <name evidence="1" type="ORF">RCL2_000486000</name>
</gene>
<proteinExistence type="predicted"/>
<dbReference type="AlphaFoldDB" id="A0A8H3QF68"/>
<comment type="caution">
    <text evidence="1">The sequence shown here is derived from an EMBL/GenBank/DDBJ whole genome shotgun (WGS) entry which is preliminary data.</text>
</comment>
<reference evidence="1" key="1">
    <citation type="submission" date="2019-10" db="EMBL/GenBank/DDBJ databases">
        <title>Conservation and host-specific expression of non-tandemly repeated heterogenous ribosome RNA gene in arbuscular mycorrhizal fungi.</title>
        <authorList>
            <person name="Maeda T."/>
            <person name="Kobayashi Y."/>
            <person name="Nakagawa T."/>
            <person name="Ezawa T."/>
            <person name="Yamaguchi K."/>
            <person name="Bino T."/>
            <person name="Nishimoto Y."/>
            <person name="Shigenobu S."/>
            <person name="Kawaguchi M."/>
        </authorList>
    </citation>
    <scope>NUCLEOTIDE SEQUENCE</scope>
    <source>
        <strain evidence="1">HR1</strain>
    </source>
</reference>
<sequence>MSVLSENPTAYLGHKLSSLFNMILLKNHIPDKLHIMLRITDRLWELEMENLKIWFEFWKIHGTDNWNYTSLMGDDKLCVFRNFNLTKLFDPECAALIKSLWDGFAELYDLLGEKKTDSQYFYLKAKAWYELFLKKTVVDPKTNTILEQGLYHSSDVTPYIHVLVSHV</sequence>
<evidence type="ECO:0000313" key="1">
    <source>
        <dbReference type="EMBL" id="GES77493.1"/>
    </source>
</evidence>
<organism evidence="1 2">
    <name type="scientific">Rhizophagus clarus</name>
    <dbReference type="NCBI Taxonomy" id="94130"/>
    <lineage>
        <taxon>Eukaryota</taxon>
        <taxon>Fungi</taxon>
        <taxon>Fungi incertae sedis</taxon>
        <taxon>Mucoromycota</taxon>
        <taxon>Glomeromycotina</taxon>
        <taxon>Glomeromycetes</taxon>
        <taxon>Glomerales</taxon>
        <taxon>Glomeraceae</taxon>
        <taxon>Rhizophagus</taxon>
    </lineage>
</organism>
<evidence type="ECO:0000313" key="2">
    <source>
        <dbReference type="Proteomes" id="UP000615446"/>
    </source>
</evidence>
<dbReference type="OrthoDB" id="2389739at2759"/>
<dbReference type="EMBL" id="BLAL01000030">
    <property type="protein sequence ID" value="GES77493.1"/>
    <property type="molecule type" value="Genomic_DNA"/>
</dbReference>
<accession>A0A8H3QF68</accession>
<protein>
    <submittedName>
        <fullName evidence="1">Uncharacterized protein</fullName>
    </submittedName>
</protein>
<name>A0A8H3QF68_9GLOM</name>